<organism evidence="2 3">
    <name type="scientific">Paracoccus aminovorans</name>
    <dbReference type="NCBI Taxonomy" id="34004"/>
    <lineage>
        <taxon>Bacteria</taxon>
        <taxon>Pseudomonadati</taxon>
        <taxon>Pseudomonadota</taxon>
        <taxon>Alphaproteobacteria</taxon>
        <taxon>Rhodobacterales</taxon>
        <taxon>Paracoccaceae</taxon>
        <taxon>Paracoccus</taxon>
    </lineage>
</organism>
<feature type="compositionally biased region" description="Basic residues" evidence="1">
    <location>
        <begin position="36"/>
        <end position="53"/>
    </location>
</feature>
<reference evidence="2 3" key="1">
    <citation type="submission" date="2016-10" db="EMBL/GenBank/DDBJ databases">
        <authorList>
            <person name="de Groot N.N."/>
        </authorList>
    </citation>
    <scope>NUCLEOTIDE SEQUENCE [LARGE SCALE GENOMIC DNA]</scope>
    <source>
        <strain evidence="2 3">DSM 8537</strain>
    </source>
</reference>
<dbReference type="AlphaFoldDB" id="A0A1I3B379"/>
<name>A0A1I3B379_9RHOB</name>
<keyword evidence="3" id="KW-1185">Reference proteome</keyword>
<accession>A0A1I3B379</accession>
<dbReference type="Proteomes" id="UP000183635">
    <property type="component" value="Unassembled WGS sequence"/>
</dbReference>
<sequence>MLQRSAARTASAMPRDEVSAPARPARRPNSSNERHRAFHAHRSLQGSRRKSRECRRYSAAKACPLARPLRFPRDCAGRRPRPRIHLKARARTPKRHRPQARSHAIARCGDLAPAPSGAWRFRHHRTASLSGAASPKAVEKHRPIACTFRRRAVAGGCEFILYTVYCLWQPCCCPYPKFSPARKNLGNLLKSCAFPAQDSLGCCGPGLRPHAFSRAQRAAGSRRPDPAGSRRFSPAC</sequence>
<protein>
    <submittedName>
        <fullName evidence="2">Uncharacterized protein</fullName>
    </submittedName>
</protein>
<evidence type="ECO:0000256" key="1">
    <source>
        <dbReference type="SAM" id="MobiDB-lite"/>
    </source>
</evidence>
<proteinExistence type="predicted"/>
<feature type="region of interest" description="Disordered" evidence="1">
    <location>
        <begin position="1"/>
        <end position="53"/>
    </location>
</feature>
<feature type="region of interest" description="Disordered" evidence="1">
    <location>
        <begin position="214"/>
        <end position="236"/>
    </location>
</feature>
<gene>
    <name evidence="2" type="ORF">SAMN04488021_1198</name>
</gene>
<evidence type="ECO:0000313" key="3">
    <source>
        <dbReference type="Proteomes" id="UP000183635"/>
    </source>
</evidence>
<evidence type="ECO:0000313" key="2">
    <source>
        <dbReference type="EMBL" id="SFH56733.1"/>
    </source>
</evidence>
<dbReference type="EMBL" id="FOPU01000019">
    <property type="protein sequence ID" value="SFH56733.1"/>
    <property type="molecule type" value="Genomic_DNA"/>
</dbReference>
<dbReference type="STRING" id="34004.SAMN04488021_1198"/>